<evidence type="ECO:0000313" key="3">
    <source>
        <dbReference type="Ensembl" id="ENSSHAP00000039093.1"/>
    </source>
</evidence>
<feature type="coiled-coil region" evidence="1">
    <location>
        <begin position="332"/>
        <end position="532"/>
    </location>
</feature>
<keyword evidence="4" id="KW-1185">Reference proteome</keyword>
<keyword evidence="1" id="KW-0175">Coiled coil</keyword>
<feature type="coiled-coil region" evidence="1">
    <location>
        <begin position="202"/>
        <end position="300"/>
    </location>
</feature>
<gene>
    <name evidence="3" type="primary">CCDC136</name>
</gene>
<dbReference type="GO" id="GO:0002080">
    <property type="term" value="C:acrosomal membrane"/>
    <property type="evidence" value="ECO:0007669"/>
    <property type="project" value="TreeGrafter"/>
</dbReference>
<dbReference type="PANTHER" id="PTHR15715">
    <property type="entry name" value="CENTROSOMAL PROTEIN OF 170 KDA"/>
    <property type="match status" value="1"/>
</dbReference>
<feature type="region of interest" description="Disordered" evidence="2">
    <location>
        <begin position="684"/>
        <end position="705"/>
    </location>
</feature>
<reference evidence="3" key="3">
    <citation type="submission" date="2025-09" db="UniProtKB">
        <authorList>
            <consortium name="Ensembl"/>
        </authorList>
    </citation>
    <scope>IDENTIFICATION</scope>
</reference>
<feature type="region of interest" description="Disordered" evidence="2">
    <location>
        <begin position="854"/>
        <end position="910"/>
    </location>
</feature>
<name>A0A7N4PIR3_SARHA</name>
<dbReference type="Ensembl" id="ENSSHAT00000052832.1">
    <property type="protein sequence ID" value="ENSSHAP00000039093.1"/>
    <property type="gene ID" value="ENSSHAG00000003962.2"/>
</dbReference>
<sequence length="910" mass="106624">MPGSSTRKGELRSLREEISILEQEKETELKDIEQELQMAQDEIHTLRQAAEDAAVEHEGDIASLQEDLCRMRSQLSGMERMQEEYEMEINSLRSEIQLKDSDNSESMVLSDVSLLQEELQQLRDRCNLLTEEYNALQMSNSSLCEQLEEMESQRYCSEDPLEKCREMRMAERWSKKMMSTAACQTSGMDMFVDILYPCEEEEEEEEEESENLRQQLHGAEGHVQEMQKKCKDLHIELQELQKVHRASEEEQRRLQKELINCKDDIYRLKSSQDALIKSQTDELMKKLAEVQKKYQESQSEQASLIKARNQLQGELLASKEEQRKLMVKRGSLAESNKNEKELKAKLEDLQNRYSKSQEENSRLLHAQEKLQEDLEFYGLEVERLKSVDAANQEAFKKELKCKAEEFQNRYCKSQEENCRLLDAQEKLQEDLEFCGMEVERLKAAEAANQEAFKKELKCKVDELQNRYCKSQEENCRLLDTQEKLQEDLEFCGMEVERLKAAEAANREVLKKNKDLEARIQDLEVLYQDSKEKQARHLQVQQELQEALDFCHQDLEMLRKAQNQVKPNKCEDLVSKLKDLQELYNVSQKELAQLQFEQAELLENQRRLQEEQGQLQEELHRLSFPVPKPNLLQKSQELLDKLGELEELQTSYQTRQEEQKKLVESQEQLLKEQVEVQEELRHLRESQTGFPIQEKSSSGDKSSKPSELSIKIQELHVLYQTSNVEQEQLQQEQGRLLEERKRLQHDLQLCQEEMQLLQSLTPRLSFDNRTCFGRSYVSSSSSSYSSEDYCNESEDSEVQEVVACVMNRLQAVKAMYLISQGEHNQLQLDMMQLLRRLSCLQEELELCQEELRECEESKKMEEPPPVVLPQNSPESHRSQSGQAPTRQGECRLIDMSPCKRREESWGRQSRG</sequence>
<evidence type="ECO:0000313" key="4">
    <source>
        <dbReference type="Proteomes" id="UP000007648"/>
    </source>
</evidence>
<reference evidence="3 4" key="1">
    <citation type="journal article" date="2011" name="Proc. Natl. Acad. Sci. U.S.A.">
        <title>Genetic diversity and population structure of the endangered marsupial Sarcophilus harrisii (Tasmanian devil).</title>
        <authorList>
            <person name="Miller W."/>
            <person name="Hayes V.M."/>
            <person name="Ratan A."/>
            <person name="Petersen D.C."/>
            <person name="Wittekindt N.E."/>
            <person name="Miller J."/>
            <person name="Walenz B."/>
            <person name="Knight J."/>
            <person name="Qi J."/>
            <person name="Zhao F."/>
            <person name="Wang Q."/>
            <person name="Bedoya-Reina O.C."/>
            <person name="Katiyar N."/>
            <person name="Tomsho L.P."/>
            <person name="Kasson L.M."/>
            <person name="Hardie R.A."/>
            <person name="Woodbridge P."/>
            <person name="Tindall E.A."/>
            <person name="Bertelsen M.F."/>
            <person name="Dixon D."/>
            <person name="Pyecroft S."/>
            <person name="Helgen K.M."/>
            <person name="Lesk A.M."/>
            <person name="Pringle T.H."/>
            <person name="Patterson N."/>
            <person name="Zhang Y."/>
            <person name="Kreiss A."/>
            <person name="Woods G.M."/>
            <person name="Jones M.E."/>
            <person name="Schuster S.C."/>
        </authorList>
    </citation>
    <scope>NUCLEOTIDE SEQUENCE [LARGE SCALE GENOMIC DNA]</scope>
</reference>
<proteinExistence type="predicted"/>
<dbReference type="AlphaFoldDB" id="A0A7N4PIR3"/>
<feature type="coiled-coil region" evidence="1">
    <location>
        <begin position="569"/>
        <end position="617"/>
    </location>
</feature>
<protein>
    <submittedName>
        <fullName evidence="3">Coiled-coil domain containing 136</fullName>
    </submittedName>
</protein>
<evidence type="ECO:0000256" key="1">
    <source>
        <dbReference type="SAM" id="Coils"/>
    </source>
</evidence>
<organism evidence="3 4">
    <name type="scientific">Sarcophilus harrisii</name>
    <name type="common">Tasmanian devil</name>
    <name type="synonym">Sarcophilus laniarius</name>
    <dbReference type="NCBI Taxonomy" id="9305"/>
    <lineage>
        <taxon>Eukaryota</taxon>
        <taxon>Metazoa</taxon>
        <taxon>Chordata</taxon>
        <taxon>Craniata</taxon>
        <taxon>Vertebrata</taxon>
        <taxon>Euteleostomi</taxon>
        <taxon>Mammalia</taxon>
        <taxon>Metatheria</taxon>
        <taxon>Dasyuromorphia</taxon>
        <taxon>Dasyuridae</taxon>
        <taxon>Sarcophilus</taxon>
    </lineage>
</organism>
<dbReference type="GO" id="GO:0001675">
    <property type="term" value="P:acrosome assembly"/>
    <property type="evidence" value="ECO:0007669"/>
    <property type="project" value="TreeGrafter"/>
</dbReference>
<feature type="compositionally biased region" description="Basic and acidic residues" evidence="2">
    <location>
        <begin position="887"/>
        <end position="904"/>
    </location>
</feature>
<feature type="coiled-coil region" evidence="1">
    <location>
        <begin position="11"/>
        <end position="153"/>
    </location>
</feature>
<accession>A0A7N4PIR3</accession>
<dbReference type="InterPro" id="IPR051176">
    <property type="entry name" value="Cent_Immune-Sig_Mod"/>
</dbReference>
<dbReference type="GeneTree" id="ENSGT00940000159122"/>
<dbReference type="GO" id="GO:0007338">
    <property type="term" value="P:single fertilization"/>
    <property type="evidence" value="ECO:0007669"/>
    <property type="project" value="TreeGrafter"/>
</dbReference>
<feature type="compositionally biased region" description="Polar residues" evidence="2">
    <location>
        <begin position="868"/>
        <end position="884"/>
    </location>
</feature>
<feature type="coiled-coil region" evidence="1">
    <location>
        <begin position="725"/>
        <end position="759"/>
    </location>
</feature>
<dbReference type="Proteomes" id="UP000007648">
    <property type="component" value="Unassembled WGS sequence"/>
</dbReference>
<reference evidence="3" key="2">
    <citation type="submission" date="2025-08" db="UniProtKB">
        <authorList>
            <consortium name="Ensembl"/>
        </authorList>
    </citation>
    <scope>IDENTIFICATION</scope>
</reference>
<evidence type="ECO:0000256" key="2">
    <source>
        <dbReference type="SAM" id="MobiDB-lite"/>
    </source>
</evidence>
<dbReference type="PANTHER" id="PTHR15715:SF26">
    <property type="entry name" value="COILED-COIL DOMAIN-CONTAINING PROTEIN 136"/>
    <property type="match status" value="1"/>
</dbReference>